<dbReference type="InParanoid" id="A0A084R0U3"/>
<organism evidence="2 3">
    <name type="scientific">Stachybotrys chlorohalonatus (strain IBT 40285)</name>
    <dbReference type="NCBI Taxonomy" id="1283841"/>
    <lineage>
        <taxon>Eukaryota</taxon>
        <taxon>Fungi</taxon>
        <taxon>Dikarya</taxon>
        <taxon>Ascomycota</taxon>
        <taxon>Pezizomycotina</taxon>
        <taxon>Sordariomycetes</taxon>
        <taxon>Hypocreomycetidae</taxon>
        <taxon>Hypocreales</taxon>
        <taxon>Stachybotryaceae</taxon>
        <taxon>Stachybotrys</taxon>
    </lineage>
</organism>
<evidence type="ECO:0000313" key="2">
    <source>
        <dbReference type="EMBL" id="KFA69828.1"/>
    </source>
</evidence>
<dbReference type="HOGENOM" id="CLU_041939_3_2_1"/>
<dbReference type="EMBL" id="KL659358">
    <property type="protein sequence ID" value="KFA69828.1"/>
    <property type="molecule type" value="Genomic_DNA"/>
</dbReference>
<dbReference type="FunCoup" id="A0A084R0U3">
    <property type="interactions" value="67"/>
</dbReference>
<dbReference type="InterPro" id="IPR050600">
    <property type="entry name" value="SETD3_SETD6_MTase"/>
</dbReference>
<feature type="domain" description="SET" evidence="1">
    <location>
        <begin position="19"/>
        <end position="224"/>
    </location>
</feature>
<dbReference type="PROSITE" id="PS50280">
    <property type="entry name" value="SET"/>
    <property type="match status" value="1"/>
</dbReference>
<dbReference type="Pfam" id="PF00856">
    <property type="entry name" value="SET"/>
    <property type="match status" value="1"/>
</dbReference>
<evidence type="ECO:0000259" key="1">
    <source>
        <dbReference type="PROSITE" id="PS50280"/>
    </source>
</evidence>
<dbReference type="GO" id="GO:0016279">
    <property type="term" value="F:protein-lysine N-methyltransferase activity"/>
    <property type="evidence" value="ECO:0007669"/>
    <property type="project" value="InterPro"/>
</dbReference>
<dbReference type="InterPro" id="IPR044429">
    <property type="entry name" value="SETD4_SET"/>
</dbReference>
<dbReference type="Gene3D" id="3.90.1410.10">
    <property type="entry name" value="set domain protein methyltransferase, domain 1"/>
    <property type="match status" value="1"/>
</dbReference>
<dbReference type="PANTHER" id="PTHR13271">
    <property type="entry name" value="UNCHARACTERIZED PUTATIVE METHYLTRANSFERASE"/>
    <property type="match status" value="1"/>
</dbReference>
<dbReference type="CDD" id="cd19177">
    <property type="entry name" value="SET_SETD4"/>
    <property type="match status" value="1"/>
</dbReference>
<dbReference type="OMA" id="ISHMKDE"/>
<reference evidence="2 3" key="1">
    <citation type="journal article" date="2014" name="BMC Genomics">
        <title>Comparative genome sequencing reveals chemotype-specific gene clusters in the toxigenic black mold Stachybotrys.</title>
        <authorList>
            <person name="Semeiks J."/>
            <person name="Borek D."/>
            <person name="Otwinowski Z."/>
            <person name="Grishin N.V."/>
        </authorList>
    </citation>
    <scope>NUCLEOTIDE SEQUENCE [LARGE SCALE GENOMIC DNA]</scope>
    <source>
        <strain evidence="2 3">IBT 40285</strain>
    </source>
</reference>
<dbReference type="SUPFAM" id="SSF82199">
    <property type="entry name" value="SET domain"/>
    <property type="match status" value="1"/>
</dbReference>
<dbReference type="AlphaFoldDB" id="A0A084R0U3"/>
<keyword evidence="3" id="KW-1185">Reference proteome</keyword>
<protein>
    <recommendedName>
        <fullName evidence="1">SET domain-containing protein</fullName>
    </recommendedName>
</protein>
<dbReference type="InterPro" id="IPR046341">
    <property type="entry name" value="SET_dom_sf"/>
</dbReference>
<name>A0A084R0U3_STAC4</name>
<sequence length="377" mass="43564">MEAVDKLVEWAETEGVKLNGIKPSLIPGRGIGIVAERDIKENEVVITVPHKLLRTYDSTPKHIVTALKGCTVHGILAASVCLETDPSFAIWKATWPTIEDFDIDIPMRWPLELRDLVPHYAKALLAKQQGKFERDWRLCRDAFPHDFTKDQYMYAWLIVNTRSFYHTTPKTERFHKHDHMALQPVSDLFNHASVGCHVKYDADGFTILANKDHKAGQELYIRYGHHSNDFLLIEYGFVVPCHENPFDDTCIDVYMCPRFTVAQSEIMAANKYWGNFMVDNNGPCYRSQVAARVLGLPEEDWPGVFAGTRDDGPDAEETKRQLAFVLRLYEKDIRRIMNEIARSYDGEDESRELLRRRWLEVKEMIQTTISRLEDDDD</sequence>
<proteinExistence type="predicted"/>
<dbReference type="PANTHER" id="PTHR13271:SF137">
    <property type="entry name" value="SET DOMAIN-CONTAINING PROTEIN"/>
    <property type="match status" value="1"/>
</dbReference>
<gene>
    <name evidence="2" type="ORF">S40285_02417</name>
</gene>
<dbReference type="OrthoDB" id="441812at2759"/>
<dbReference type="Proteomes" id="UP000028524">
    <property type="component" value="Unassembled WGS sequence"/>
</dbReference>
<evidence type="ECO:0000313" key="3">
    <source>
        <dbReference type="Proteomes" id="UP000028524"/>
    </source>
</evidence>
<dbReference type="InterPro" id="IPR001214">
    <property type="entry name" value="SET_dom"/>
</dbReference>
<accession>A0A084R0U3</accession>
<dbReference type="STRING" id="1283841.A0A084R0U3"/>